<evidence type="ECO:0000313" key="2">
    <source>
        <dbReference type="EMBL" id="MCU9612662.1"/>
    </source>
</evidence>
<proteinExistence type="predicted"/>
<accession>A0AAE3IR48</accession>
<gene>
    <name evidence="2" type="ORF">OEV98_03665</name>
</gene>
<comment type="caution">
    <text evidence="2">The sequence shown here is derived from an EMBL/GenBank/DDBJ whole genome shotgun (WGS) entry which is preliminary data.</text>
</comment>
<dbReference type="RefSeq" id="WP_263071847.1">
    <property type="nucleotide sequence ID" value="NZ_JAOUSF010000001.1"/>
</dbReference>
<dbReference type="Proteomes" id="UP001209318">
    <property type="component" value="Unassembled WGS sequence"/>
</dbReference>
<keyword evidence="1" id="KW-0175">Coiled coil</keyword>
<keyword evidence="3" id="KW-1185">Reference proteome</keyword>
<dbReference type="AlphaFoldDB" id="A0AAE3IR48"/>
<name>A0AAE3IR48_9BACI</name>
<feature type="coiled-coil region" evidence="1">
    <location>
        <begin position="61"/>
        <end position="88"/>
    </location>
</feature>
<protein>
    <submittedName>
        <fullName evidence="2">Uncharacterized protein</fullName>
    </submittedName>
</protein>
<organism evidence="2 3">
    <name type="scientific">Perspicuibacillus lycopersici</name>
    <dbReference type="NCBI Taxonomy" id="1325689"/>
    <lineage>
        <taxon>Bacteria</taxon>
        <taxon>Bacillati</taxon>
        <taxon>Bacillota</taxon>
        <taxon>Bacilli</taxon>
        <taxon>Bacillales</taxon>
        <taxon>Bacillaceae</taxon>
        <taxon>Perspicuibacillus</taxon>
    </lineage>
</organism>
<dbReference type="EMBL" id="JAOUSF010000001">
    <property type="protein sequence ID" value="MCU9612662.1"/>
    <property type="molecule type" value="Genomic_DNA"/>
</dbReference>
<sequence length="142" mass="16507">MSDALRRLEILMGDTLQILDHMKVNSVHNDILRTIKHSIKEQNNKVEALSKHTGEQRIQSAVSMTKQLHAINTKVQQLETQLMEEYKQATGNQIESYEQMAFEEQVEQKETYHNKIDYLSATKIQENINRMNEVLYSIISSS</sequence>
<evidence type="ECO:0000313" key="3">
    <source>
        <dbReference type="Proteomes" id="UP001209318"/>
    </source>
</evidence>
<reference evidence="2" key="1">
    <citation type="submission" date="2022-10" db="EMBL/GenBank/DDBJ databases">
        <title>Description of Fervidibacillus gen. nov. in the family Fervidibacillaceae fam. nov. with two species, Fervidibacillus albus sp. nov., and Fervidibacillus halotolerans sp. nov., isolated from tidal flat sediments.</title>
        <authorList>
            <person name="Kwon K.K."/>
            <person name="Yang S.-H."/>
        </authorList>
    </citation>
    <scope>NUCLEOTIDE SEQUENCE</scope>
    <source>
        <strain evidence="2">JCM 19140</strain>
    </source>
</reference>
<evidence type="ECO:0000256" key="1">
    <source>
        <dbReference type="SAM" id="Coils"/>
    </source>
</evidence>